<dbReference type="Proteomes" id="UP000002297">
    <property type="component" value="Chromosome"/>
</dbReference>
<dbReference type="RefSeq" id="WP_013187052.1">
    <property type="nucleotide sequence ID" value="NC_014230.1"/>
</dbReference>
<evidence type="ECO:0000256" key="4">
    <source>
        <dbReference type="ARBA" id="ARBA00022452"/>
    </source>
</evidence>
<dbReference type="HOGENOM" id="CLU_030568_2_0_10"/>
<dbReference type="InterPro" id="IPR051906">
    <property type="entry name" value="TolC-like"/>
</dbReference>
<dbReference type="GO" id="GO:0015562">
    <property type="term" value="F:efflux transmembrane transporter activity"/>
    <property type="evidence" value="ECO:0007669"/>
    <property type="project" value="InterPro"/>
</dbReference>
<comment type="subcellular location">
    <subcellularLocation>
        <location evidence="1">Cell outer membrane</location>
    </subcellularLocation>
</comment>
<dbReference type="GeneID" id="89453074"/>
<evidence type="ECO:0008006" key="11">
    <source>
        <dbReference type="Google" id="ProtNLM"/>
    </source>
</evidence>
<dbReference type="GO" id="GO:1990281">
    <property type="term" value="C:efflux pump complex"/>
    <property type="evidence" value="ECO:0007669"/>
    <property type="project" value="TreeGrafter"/>
</dbReference>
<keyword evidence="3" id="KW-0813">Transport</keyword>
<dbReference type="GO" id="GO:0009279">
    <property type="term" value="C:cell outer membrane"/>
    <property type="evidence" value="ECO:0007669"/>
    <property type="project" value="UniProtKB-SubCell"/>
</dbReference>
<dbReference type="STRING" id="216432.CA2559_06470"/>
<keyword evidence="10" id="KW-1185">Reference proteome</keyword>
<feature type="chain" id="PRO_5002659908" description="Outer membrane efflux protein" evidence="8">
    <location>
        <begin position="21"/>
        <end position="469"/>
    </location>
</feature>
<evidence type="ECO:0000313" key="9">
    <source>
        <dbReference type="EMBL" id="EAP88383.1"/>
    </source>
</evidence>
<evidence type="ECO:0000256" key="1">
    <source>
        <dbReference type="ARBA" id="ARBA00004442"/>
    </source>
</evidence>
<dbReference type="Gene3D" id="1.20.1600.10">
    <property type="entry name" value="Outer membrane efflux proteins (OEP)"/>
    <property type="match status" value="1"/>
</dbReference>
<evidence type="ECO:0000256" key="6">
    <source>
        <dbReference type="ARBA" id="ARBA00023136"/>
    </source>
</evidence>
<name>A3U816_CROAH</name>
<evidence type="ECO:0000313" key="10">
    <source>
        <dbReference type="Proteomes" id="UP000002297"/>
    </source>
</evidence>
<keyword evidence="4" id="KW-1134">Transmembrane beta strand</keyword>
<reference evidence="9 10" key="1">
    <citation type="journal article" date="2010" name="J. Bacteriol.">
        <title>The complete genome sequence of Croceibacter atlanticus HTCC2559T.</title>
        <authorList>
            <person name="Oh H.M."/>
            <person name="Kang I."/>
            <person name="Ferriera S."/>
            <person name="Giovannoni S.J."/>
            <person name="Cho J.C."/>
        </authorList>
    </citation>
    <scope>NUCLEOTIDE SEQUENCE [LARGE SCALE GENOMIC DNA]</scope>
    <source>
        <strain evidence="10">ATCC BAA-628 / HTCC2559 / KCTC 12090</strain>
    </source>
</reference>
<evidence type="ECO:0000256" key="8">
    <source>
        <dbReference type="SAM" id="SignalP"/>
    </source>
</evidence>
<keyword evidence="6" id="KW-0472">Membrane</keyword>
<dbReference type="Pfam" id="PF02321">
    <property type="entry name" value="OEP"/>
    <property type="match status" value="1"/>
</dbReference>
<evidence type="ECO:0000256" key="3">
    <source>
        <dbReference type="ARBA" id="ARBA00022448"/>
    </source>
</evidence>
<dbReference type="GO" id="GO:0015288">
    <property type="term" value="F:porin activity"/>
    <property type="evidence" value="ECO:0007669"/>
    <property type="project" value="TreeGrafter"/>
</dbReference>
<sequence>MSKYLKTVLVILAFMGCGFAQPTLNESISFEEYLAFVKKYHPLFKQANLTLSVGEANLLKARGAFDPKIEVDYTRKKFKGTTYYDKLNTAFKIPTWYGIEFKGNFEDNSGEFLDPSFTVPEDGLYSAGISFSLAQGFLINERMASLKKAKYFLSQSKADRDLLVNNVLYNASLAYFEWIEAWQEERIYESFLENSTTRLQAITRSVEEGDKAEIDITEAKITVQNRTLELEAARLKRRKAKLKASNFLWLENVPLTIEDAVTPEIPSLEILKENLILSGITNTNLLEENHPKIRSLEAKIGSLEVDRNLKINKLLPKVNLQYNFLSTEYDNLDSFNTANYKAALNVSVPILLRKERGDLKLANLKLADAELENQAVSLSLKNKIEAINLEINSLSTQYSLIKDIVVNYSVLVSAEERKFGLGESSLFLINSREQKLISAKLKENTLSVKQLTALAKLYNTLGITDITEN</sequence>
<accession>A3U816</accession>
<dbReference type="PANTHER" id="PTHR30026">
    <property type="entry name" value="OUTER MEMBRANE PROTEIN TOLC"/>
    <property type="match status" value="1"/>
</dbReference>
<dbReference type="SUPFAM" id="SSF56954">
    <property type="entry name" value="Outer membrane efflux proteins (OEP)"/>
    <property type="match status" value="1"/>
</dbReference>
<dbReference type="PANTHER" id="PTHR30026:SF20">
    <property type="entry name" value="OUTER MEMBRANE PROTEIN TOLC"/>
    <property type="match status" value="1"/>
</dbReference>
<dbReference type="EMBL" id="CP002046">
    <property type="protein sequence ID" value="EAP88383.1"/>
    <property type="molecule type" value="Genomic_DNA"/>
</dbReference>
<comment type="similarity">
    <text evidence="2">Belongs to the outer membrane factor (OMF) (TC 1.B.17) family.</text>
</comment>
<dbReference type="OrthoDB" id="581172at2"/>
<evidence type="ECO:0000256" key="5">
    <source>
        <dbReference type="ARBA" id="ARBA00022692"/>
    </source>
</evidence>
<keyword evidence="8" id="KW-0732">Signal</keyword>
<dbReference type="PROSITE" id="PS51257">
    <property type="entry name" value="PROKAR_LIPOPROTEIN"/>
    <property type="match status" value="1"/>
</dbReference>
<evidence type="ECO:0000256" key="7">
    <source>
        <dbReference type="ARBA" id="ARBA00023237"/>
    </source>
</evidence>
<keyword evidence="5" id="KW-0812">Transmembrane</keyword>
<keyword evidence="7" id="KW-0998">Cell outer membrane</keyword>
<dbReference type="KEGG" id="cat:CA2559_06470"/>
<protein>
    <recommendedName>
        <fullName evidence="11">Outer membrane efflux protein</fullName>
    </recommendedName>
</protein>
<dbReference type="AlphaFoldDB" id="A3U816"/>
<evidence type="ECO:0000256" key="2">
    <source>
        <dbReference type="ARBA" id="ARBA00007613"/>
    </source>
</evidence>
<feature type="signal peptide" evidence="8">
    <location>
        <begin position="1"/>
        <end position="20"/>
    </location>
</feature>
<gene>
    <name evidence="9" type="ordered locus">CA2559_06470</name>
</gene>
<dbReference type="InterPro" id="IPR003423">
    <property type="entry name" value="OMP_efflux"/>
</dbReference>
<organism evidence="9 10">
    <name type="scientific">Croceibacter atlanticus (strain ATCC BAA-628 / JCM 21780 / CIP 108009 / IAM 15332 / KCTC 12090 / HTCC2559)</name>
    <dbReference type="NCBI Taxonomy" id="216432"/>
    <lineage>
        <taxon>Bacteria</taxon>
        <taxon>Pseudomonadati</taxon>
        <taxon>Bacteroidota</taxon>
        <taxon>Flavobacteriia</taxon>
        <taxon>Flavobacteriales</taxon>
        <taxon>Flavobacteriaceae</taxon>
        <taxon>Croceibacter</taxon>
    </lineage>
</organism>
<dbReference type="eggNOG" id="COG1538">
    <property type="taxonomic scope" value="Bacteria"/>
</dbReference>
<proteinExistence type="inferred from homology"/>